<dbReference type="GO" id="GO:0003824">
    <property type="term" value="F:catalytic activity"/>
    <property type="evidence" value="ECO:0007669"/>
    <property type="project" value="InterPro"/>
</dbReference>
<evidence type="ECO:0000313" key="2">
    <source>
        <dbReference type="EMBL" id="KFM77252.1"/>
    </source>
</evidence>
<dbReference type="Proteomes" id="UP000054359">
    <property type="component" value="Unassembled WGS sequence"/>
</dbReference>
<protein>
    <recommendedName>
        <fullName evidence="1">Endonuclease/exonuclease/phosphatase domain-containing protein</fullName>
    </recommendedName>
</protein>
<dbReference type="OMA" id="CKIINIT"/>
<name>A0A087UIR3_STEMI</name>
<evidence type="ECO:0000313" key="3">
    <source>
        <dbReference type="Proteomes" id="UP000054359"/>
    </source>
</evidence>
<dbReference type="PANTHER" id="PTHR33273">
    <property type="entry name" value="DOMAIN-CONTAINING PROTEIN, PUTATIVE-RELATED"/>
    <property type="match status" value="1"/>
</dbReference>
<dbReference type="EMBL" id="KK119981">
    <property type="protein sequence ID" value="KFM77252.1"/>
    <property type="molecule type" value="Genomic_DNA"/>
</dbReference>
<gene>
    <name evidence="2" type="ORF">X975_05715</name>
</gene>
<dbReference type="PANTHER" id="PTHR33273:SF4">
    <property type="entry name" value="ENDONUCLEASE_EXONUCLEASE_PHOSPHATASE DOMAIN-CONTAINING PROTEIN"/>
    <property type="match status" value="1"/>
</dbReference>
<dbReference type="AlphaFoldDB" id="A0A087UIR3"/>
<dbReference type="InterPro" id="IPR036691">
    <property type="entry name" value="Endo/exonu/phosph_ase_sf"/>
</dbReference>
<dbReference type="Gene3D" id="3.60.10.10">
    <property type="entry name" value="Endonuclease/exonuclease/phosphatase"/>
    <property type="match status" value="1"/>
</dbReference>
<sequence length="284" mass="31888">MQSNLQRWRAATANVLQLVNQPQADTRLLQEPYTMHGKLQGTPVASKVFLSTNALVGIVYDGPLVPTISHQAEHSVTAIFEMTYTQLIITFIYCPPSSPIDPPLHDLKVLFTHSVTHAIIAGDFNDTSPLWGGRREDTRTRILMDFLACHNLVVANETDSPPTFWNMRAEGWPDLTIAMPNTAGVLQDWKAEDEETASDHRLITFKIGLPTTYVVKKRYKTIYGGHQNFLNALVPHIPNLIDLLTKCDTQEDLDDAYNHTISYIDIACKSAYMVKNYKSSNTSI</sequence>
<evidence type="ECO:0000259" key="1">
    <source>
        <dbReference type="Pfam" id="PF14529"/>
    </source>
</evidence>
<feature type="domain" description="Endonuclease/exonuclease/phosphatase" evidence="1">
    <location>
        <begin position="89"/>
        <end position="203"/>
    </location>
</feature>
<dbReference type="OrthoDB" id="6437148at2759"/>
<dbReference type="STRING" id="407821.A0A087UIR3"/>
<organism evidence="2 3">
    <name type="scientific">Stegodyphus mimosarum</name>
    <name type="common">African social velvet spider</name>
    <dbReference type="NCBI Taxonomy" id="407821"/>
    <lineage>
        <taxon>Eukaryota</taxon>
        <taxon>Metazoa</taxon>
        <taxon>Ecdysozoa</taxon>
        <taxon>Arthropoda</taxon>
        <taxon>Chelicerata</taxon>
        <taxon>Arachnida</taxon>
        <taxon>Araneae</taxon>
        <taxon>Araneomorphae</taxon>
        <taxon>Entelegynae</taxon>
        <taxon>Eresoidea</taxon>
        <taxon>Eresidae</taxon>
        <taxon>Stegodyphus</taxon>
    </lineage>
</organism>
<proteinExistence type="predicted"/>
<reference evidence="2 3" key="1">
    <citation type="submission" date="2013-11" db="EMBL/GenBank/DDBJ databases">
        <title>Genome sequencing of Stegodyphus mimosarum.</title>
        <authorList>
            <person name="Bechsgaard J."/>
        </authorList>
    </citation>
    <scope>NUCLEOTIDE SEQUENCE [LARGE SCALE GENOMIC DNA]</scope>
</reference>
<accession>A0A087UIR3</accession>
<dbReference type="Pfam" id="PF14529">
    <property type="entry name" value="Exo_endo_phos_2"/>
    <property type="match status" value="1"/>
</dbReference>
<keyword evidence="3" id="KW-1185">Reference proteome</keyword>
<dbReference type="SUPFAM" id="SSF56219">
    <property type="entry name" value="DNase I-like"/>
    <property type="match status" value="1"/>
</dbReference>
<dbReference type="InterPro" id="IPR005135">
    <property type="entry name" value="Endo/exonuclease/phosphatase"/>
</dbReference>
<feature type="non-terminal residue" evidence="2">
    <location>
        <position position="284"/>
    </location>
</feature>